<dbReference type="Pfam" id="PF10091">
    <property type="entry name" value="Glycoamylase"/>
    <property type="match status" value="1"/>
</dbReference>
<dbReference type="RefSeq" id="WP_187541661.1">
    <property type="nucleotide sequence ID" value="NZ_CP060717.1"/>
</dbReference>
<dbReference type="AlphaFoldDB" id="A0A7G9S9Y7"/>
<dbReference type="InterPro" id="IPR019282">
    <property type="entry name" value="Glycoamylase-like_cons_dom"/>
</dbReference>
<dbReference type="InterPro" id="IPR006311">
    <property type="entry name" value="TAT_signal"/>
</dbReference>
<reference evidence="2 3" key="1">
    <citation type="submission" date="2020-08" db="EMBL/GenBank/DDBJ databases">
        <title>Genome sequence of Sphingomonas rhizophila KACC 19189T.</title>
        <authorList>
            <person name="Hyun D.-W."/>
            <person name="Bae J.-W."/>
        </authorList>
    </citation>
    <scope>NUCLEOTIDE SEQUENCE [LARGE SCALE GENOMIC DNA]</scope>
    <source>
        <strain evidence="2 3">KACC 19189</strain>
    </source>
</reference>
<name>A0A7G9S9Y7_9SPHN</name>
<organism evidence="2 3">
    <name type="scientific">Sphingomonas rhizophila</name>
    <dbReference type="NCBI Taxonomy" id="2071607"/>
    <lineage>
        <taxon>Bacteria</taxon>
        <taxon>Pseudomonadati</taxon>
        <taxon>Pseudomonadota</taxon>
        <taxon>Alphaproteobacteria</taxon>
        <taxon>Sphingomonadales</taxon>
        <taxon>Sphingomonadaceae</taxon>
        <taxon>Sphingomonas</taxon>
    </lineage>
</organism>
<feature type="domain" description="Glycoamylase-like" evidence="1">
    <location>
        <begin position="209"/>
        <end position="454"/>
    </location>
</feature>
<dbReference type="Proteomes" id="UP000515955">
    <property type="component" value="Chromosome"/>
</dbReference>
<dbReference type="PROSITE" id="PS51318">
    <property type="entry name" value="TAT"/>
    <property type="match status" value="1"/>
</dbReference>
<dbReference type="InterPro" id="IPR016883">
    <property type="entry name" value="UCP028431"/>
</dbReference>
<dbReference type="Gene3D" id="1.50.10.140">
    <property type="match status" value="1"/>
</dbReference>
<dbReference type="KEGG" id="srhi:H9L12_10300"/>
<dbReference type="PIRSF" id="PIRSF028431">
    <property type="entry name" value="UCP028431"/>
    <property type="match status" value="1"/>
</dbReference>
<keyword evidence="3" id="KW-1185">Reference proteome</keyword>
<dbReference type="EMBL" id="CP060717">
    <property type="protein sequence ID" value="QNN64662.1"/>
    <property type="molecule type" value="Genomic_DNA"/>
</dbReference>
<evidence type="ECO:0000313" key="3">
    <source>
        <dbReference type="Proteomes" id="UP000515955"/>
    </source>
</evidence>
<proteinExistence type="predicted"/>
<evidence type="ECO:0000259" key="1">
    <source>
        <dbReference type="Pfam" id="PF10091"/>
    </source>
</evidence>
<evidence type="ECO:0000313" key="2">
    <source>
        <dbReference type="EMBL" id="QNN64662.1"/>
    </source>
</evidence>
<sequence>MAVARREMLALTAAGLALPGCATTMGGAGAQTLPPLFDDLERRTFDFFWETGRSDNGLVPDRWPTPSFSSIAAVGFALTAYPLGVERGWITRQQARERTLATLRFFDKAPQGDARSGTAGHRGFFYHFLHMDSGTRFRNTELSSVDSTLLFLGMLFCAEWFDTSEPAENEIRRLARDIVERADWSWFQRGRSDISMGWHPESGFIERGWTGYNEGMMTVLLALGATRHPPSAGAWQAWTSTYPGHWRGEGSTRHLAFAPLFGHQYSHVWIDFRGIRDPVMREAGFDYFENSRRATFAARAYCAANPMGWTGYSDQTWGLTACDGPGNFTMIQGGVERQIRGYSARGPLGQPDAFDDGTIAPTAAISSLPFAPEICVPATMALYDKYGVDIYRRYGFADSFNPSIRDRSLKLETGSIRPVAGWVATDHLGIDQGPIVAMIANYRRDAVWRRMRQSATVRRGLERAGFTGGWLE</sequence>
<accession>A0A7G9S9Y7</accession>
<gene>
    <name evidence="2" type="ORF">H9L12_10300</name>
</gene>
<protein>
    <submittedName>
        <fullName evidence="2">Tat pathway signal protein</fullName>
    </submittedName>
</protein>